<dbReference type="RefSeq" id="WP_097319392.1">
    <property type="nucleotide sequence ID" value="NZ_OBDY01000003.1"/>
</dbReference>
<evidence type="ECO:0000313" key="2">
    <source>
        <dbReference type="Proteomes" id="UP000219612"/>
    </source>
</evidence>
<evidence type="ECO:0000313" key="1">
    <source>
        <dbReference type="EMBL" id="SNY28979.1"/>
    </source>
</evidence>
<gene>
    <name evidence="1" type="ORF">SAMN05421748_103169</name>
</gene>
<dbReference type="Proteomes" id="UP000219612">
    <property type="component" value="Unassembled WGS sequence"/>
</dbReference>
<organism evidence="1 2">
    <name type="scientific">Paractinoplanes atraurantiacus</name>
    <dbReference type="NCBI Taxonomy" id="1036182"/>
    <lineage>
        <taxon>Bacteria</taxon>
        <taxon>Bacillati</taxon>
        <taxon>Actinomycetota</taxon>
        <taxon>Actinomycetes</taxon>
        <taxon>Micromonosporales</taxon>
        <taxon>Micromonosporaceae</taxon>
        <taxon>Paractinoplanes</taxon>
    </lineage>
</organism>
<dbReference type="EMBL" id="OBDY01000003">
    <property type="protein sequence ID" value="SNY28979.1"/>
    <property type="molecule type" value="Genomic_DNA"/>
</dbReference>
<protein>
    <submittedName>
        <fullName evidence="1">Uncharacterized protein</fullName>
    </submittedName>
</protein>
<accession>A0A285GZH5</accession>
<sequence length="307" mass="32900">MTTTCVRCGAPADAFVCRRESRDLAAALTIAAGHVEDAGPVIARQARYGTGGGGDGDQLPGDLTAADRLAPIARALGHWVAVVARATGRAPRWRAMAGPPCPVGVTCPHSTCASIRRRVAGPPLALQAAWLSQRVDALRSHPEAKRAFGELHAACDDLERLVDRPADKELVGVCDCGKVLYAREGWTVIQCPLPTCKLVWHVERSRDILREHLGDKLVTATEAAHLMAYMDSDRTQDNLRKLIAARVKSGLIVAHGEIVEEPDDAELKLAEQEARDPAPKVTPTYRFGEVAAAIAAVPRRNREGAAA</sequence>
<reference evidence="2" key="1">
    <citation type="submission" date="2017-09" db="EMBL/GenBank/DDBJ databases">
        <authorList>
            <person name="Varghese N."/>
            <person name="Submissions S."/>
        </authorList>
    </citation>
    <scope>NUCLEOTIDE SEQUENCE [LARGE SCALE GENOMIC DNA]</scope>
    <source>
        <strain evidence="2">CGMCC 4.6857</strain>
    </source>
</reference>
<proteinExistence type="predicted"/>
<keyword evidence="2" id="KW-1185">Reference proteome</keyword>
<name>A0A285GZH5_9ACTN</name>
<dbReference type="AlphaFoldDB" id="A0A285GZH5"/>
<dbReference type="OrthoDB" id="3298569at2"/>